<dbReference type="RefSeq" id="XP_024668584.1">
    <property type="nucleotide sequence ID" value="XM_024814044.1"/>
</dbReference>
<accession>A0A2I2F1Q7</accession>
<reference evidence="2 3" key="1">
    <citation type="submission" date="2017-12" db="EMBL/GenBank/DDBJ databases">
        <authorList>
            <consortium name="DOE Joint Genome Institute"/>
            <person name="Haridas S."/>
            <person name="Kjaerbolling I."/>
            <person name="Vesth T.C."/>
            <person name="Frisvad J.C."/>
            <person name="Nybo J.L."/>
            <person name="Theobald S."/>
            <person name="Kuo A."/>
            <person name="Bowyer P."/>
            <person name="Matsuda Y."/>
            <person name="Mondo S."/>
            <person name="Lyhne E.K."/>
            <person name="Kogle M.E."/>
            <person name="Clum A."/>
            <person name="Lipzen A."/>
            <person name="Salamov A."/>
            <person name="Ngan C.Y."/>
            <person name="Daum C."/>
            <person name="Chiniquy J."/>
            <person name="Barry K."/>
            <person name="LaButti K."/>
            <person name="Simmons B.A."/>
            <person name="Magnuson J.K."/>
            <person name="Mortensen U.H."/>
            <person name="Larsen T.O."/>
            <person name="Grigoriev I.V."/>
            <person name="Baker S.E."/>
            <person name="Andersen M.R."/>
            <person name="Nordberg H.P."/>
            <person name="Cantor M.N."/>
            <person name="Hua S.X."/>
        </authorList>
    </citation>
    <scope>NUCLEOTIDE SEQUENCE [LARGE SCALE GENOMIC DNA]</scope>
    <source>
        <strain evidence="2 3">CBS 102.13</strain>
    </source>
</reference>
<name>A0A2I2F1Q7_ASPCN</name>
<gene>
    <name evidence="2" type="ORF">BDW47DRAFT_111890</name>
</gene>
<dbReference type="EMBL" id="KZ559176">
    <property type="protein sequence ID" value="PLB34572.1"/>
    <property type="molecule type" value="Genomic_DNA"/>
</dbReference>
<protein>
    <submittedName>
        <fullName evidence="2">Uncharacterized protein</fullName>
    </submittedName>
</protein>
<keyword evidence="3" id="KW-1185">Reference proteome</keyword>
<dbReference type="Proteomes" id="UP000234585">
    <property type="component" value="Unassembled WGS sequence"/>
</dbReference>
<proteinExistence type="predicted"/>
<evidence type="ECO:0000313" key="3">
    <source>
        <dbReference type="Proteomes" id="UP000234585"/>
    </source>
</evidence>
<sequence>MDFGLAFSWLPCSIDAQTESFDNFDPSIPTPRSLKTERAHQTRPNQTRPPCMSKTGARISIFYTSSKVNGKLLVSSAQPHAHIWDRHGRLKEISISCRKSRKP</sequence>
<evidence type="ECO:0000256" key="1">
    <source>
        <dbReference type="SAM" id="MobiDB-lite"/>
    </source>
</evidence>
<evidence type="ECO:0000313" key="2">
    <source>
        <dbReference type="EMBL" id="PLB34572.1"/>
    </source>
</evidence>
<organism evidence="2 3">
    <name type="scientific">Aspergillus candidus</name>
    <dbReference type="NCBI Taxonomy" id="41067"/>
    <lineage>
        <taxon>Eukaryota</taxon>
        <taxon>Fungi</taxon>
        <taxon>Dikarya</taxon>
        <taxon>Ascomycota</taxon>
        <taxon>Pezizomycotina</taxon>
        <taxon>Eurotiomycetes</taxon>
        <taxon>Eurotiomycetidae</taxon>
        <taxon>Eurotiales</taxon>
        <taxon>Aspergillaceae</taxon>
        <taxon>Aspergillus</taxon>
        <taxon>Aspergillus subgen. Circumdati</taxon>
    </lineage>
</organism>
<dbReference type="GeneID" id="36521204"/>
<dbReference type="AlphaFoldDB" id="A0A2I2F1Q7"/>
<feature type="region of interest" description="Disordered" evidence="1">
    <location>
        <begin position="21"/>
        <end position="51"/>
    </location>
</feature>